<dbReference type="InterPro" id="IPR010221">
    <property type="entry name" value="VCBS_dom"/>
</dbReference>
<organism evidence="2 3">
    <name type="scientific">Chromobacterium piscinae</name>
    <dbReference type="NCBI Taxonomy" id="686831"/>
    <lineage>
        <taxon>Bacteria</taxon>
        <taxon>Pseudomonadati</taxon>
        <taxon>Pseudomonadota</taxon>
        <taxon>Betaproteobacteria</taxon>
        <taxon>Neisseriales</taxon>
        <taxon>Chromobacteriaceae</taxon>
        <taxon>Chromobacterium</taxon>
    </lineage>
</organism>
<feature type="non-terminal residue" evidence="2">
    <location>
        <position position="1"/>
    </location>
</feature>
<evidence type="ECO:0000313" key="2">
    <source>
        <dbReference type="EMBL" id="MEO3954890.1"/>
    </source>
</evidence>
<evidence type="ECO:0000313" key="3">
    <source>
        <dbReference type="Proteomes" id="UP001438292"/>
    </source>
</evidence>
<gene>
    <name evidence="2" type="ORF">ABH309_10525</name>
</gene>
<feature type="domain" description="RapA2 cadherin-like" evidence="1">
    <location>
        <begin position="211"/>
        <end position="288"/>
    </location>
</feature>
<dbReference type="Proteomes" id="UP001438292">
    <property type="component" value="Unassembled WGS sequence"/>
</dbReference>
<sequence>HYSVDNAKVQYLGQGETRTEVFTVYSQDGTSHDITIVVTGVNDAATFSGNDQGAVTEDANVSAANTLDYSGKLNVADVDQGQAVFNTTRIDNKTANLGSITIDVNGNWHYSVDNAKVQYLGQGETRTEVYVSAANTLDYSGKLNVADADQGQSVFDTSRVDNKTSNLGTITIDANGNWHYSVDNAKVQYLGQGETRNEVFTVYSQDGTSHDITVVVTGVNDAATFSGNDAGAVTEDANVSAANTLNYNGKLNVSDVDQGQSVFNTSRIDNKTANLGSITIDANGNWHYSVDNA</sequence>
<feature type="non-terminal residue" evidence="2">
    <location>
        <position position="293"/>
    </location>
</feature>
<dbReference type="RefSeq" id="WP_347787742.1">
    <property type="nucleotide sequence ID" value="NZ_JBDQQU010000009.1"/>
</dbReference>
<reference evidence="2 3" key="1">
    <citation type="submission" date="2024-05" db="EMBL/GenBank/DDBJ databases">
        <authorList>
            <person name="De Oliveira J.P."/>
            <person name="Noriler S.A."/>
            <person name="De Oliveira A.G."/>
            <person name="Sipoli D.S."/>
        </authorList>
    </citation>
    <scope>NUCLEOTIDE SEQUENCE [LARGE SCALE GENOMIC DNA]</scope>
    <source>
        <strain evidence="2 3">LABIM186</strain>
    </source>
</reference>
<feature type="domain" description="RapA2 cadherin-like" evidence="1">
    <location>
        <begin position="33"/>
        <end position="110"/>
    </location>
</feature>
<dbReference type="Pfam" id="PF17803">
    <property type="entry name" value="Cadherin_4"/>
    <property type="match status" value="2"/>
</dbReference>
<name>A0ABV0H459_9NEIS</name>
<dbReference type="InterPro" id="IPR040853">
    <property type="entry name" value="RapA2_cadherin-like"/>
</dbReference>
<keyword evidence="3" id="KW-1185">Reference proteome</keyword>
<dbReference type="Gene3D" id="2.60.40.10">
    <property type="entry name" value="Immunoglobulins"/>
    <property type="match status" value="3"/>
</dbReference>
<protein>
    <submittedName>
        <fullName evidence="2">VCBS domain-containing protein</fullName>
    </submittedName>
</protein>
<comment type="caution">
    <text evidence="2">The sequence shown here is derived from an EMBL/GenBank/DDBJ whole genome shotgun (WGS) entry which is preliminary data.</text>
</comment>
<dbReference type="InterPro" id="IPR013783">
    <property type="entry name" value="Ig-like_fold"/>
</dbReference>
<accession>A0ABV0H459</accession>
<evidence type="ECO:0000259" key="1">
    <source>
        <dbReference type="Pfam" id="PF17803"/>
    </source>
</evidence>
<dbReference type="EMBL" id="JBDQQU010000009">
    <property type="protein sequence ID" value="MEO3954890.1"/>
    <property type="molecule type" value="Genomic_DNA"/>
</dbReference>
<dbReference type="NCBIfam" id="TIGR01965">
    <property type="entry name" value="VCBS_repeat"/>
    <property type="match status" value="4"/>
</dbReference>
<proteinExistence type="predicted"/>